<evidence type="ECO:0000313" key="2">
    <source>
        <dbReference type="EMBL" id="BFP43993.1"/>
    </source>
</evidence>
<dbReference type="EMBL" id="AP035881">
    <property type="protein sequence ID" value="BFP43993.1"/>
    <property type="molecule type" value="Genomic_DNA"/>
</dbReference>
<proteinExistence type="predicted"/>
<evidence type="ECO:0000256" key="1">
    <source>
        <dbReference type="SAM" id="MobiDB-lite"/>
    </source>
</evidence>
<sequence length="296" mass="32528">MLSYDRPMTLDAALAELIARSDSDAAMAGVVRSLLAEGAFVPVHPDGSLYYLTHTDGTTALQICATAAAVQHVDEASDTFYADALRLLEVVREIGARRLIATASDGWRVVVPASLLVRAVSEQGIPGTGQMLKLTWSTHPLAVALRNSVFRRLREFPEVHCVWVSQARWLDTGLEQLMLHMAVSDELPSAAAQRLMNVLLSEEITLGEGDPSFTMLALHRETHADAIADLDRMALDTVRIDHSTGRIELISREYDDPAAAEAARRALAEQEQGDQRQTGPEQGPGADRPRRWWKRS</sequence>
<protein>
    <submittedName>
        <fullName evidence="2">Uncharacterized protein</fullName>
    </submittedName>
</protein>
<accession>A0AB33JME0</accession>
<name>A0AB33JME0_9ACTN</name>
<feature type="region of interest" description="Disordered" evidence="1">
    <location>
        <begin position="260"/>
        <end position="296"/>
    </location>
</feature>
<reference evidence="2" key="1">
    <citation type="submission" date="2024-07" db="EMBL/GenBank/DDBJ databases">
        <title>Complete genome sequences of cellulolytic bacteria, Kitasatospora sp. CMC57 and Streptomyces sp. CMC78, isolated from Japanese agricultural soil.</title>
        <authorList>
            <person name="Hashimoto T."/>
            <person name="Ito M."/>
            <person name="Iwamoto M."/>
            <person name="Fukahori D."/>
            <person name="Shoda T."/>
            <person name="Sakoda M."/>
            <person name="Morohoshi T."/>
            <person name="Mitsuboshi M."/>
            <person name="Nishizawa T."/>
        </authorList>
    </citation>
    <scope>NUCLEOTIDE SEQUENCE</scope>
    <source>
        <strain evidence="2">CMC57</strain>
    </source>
</reference>
<gene>
    <name evidence="2" type="ORF">KCMC57_03610</name>
</gene>
<organism evidence="2">
    <name type="scientific">Kitasatospora sp. CMC57</name>
    <dbReference type="NCBI Taxonomy" id="3231513"/>
    <lineage>
        <taxon>Bacteria</taxon>
        <taxon>Bacillati</taxon>
        <taxon>Actinomycetota</taxon>
        <taxon>Actinomycetes</taxon>
        <taxon>Kitasatosporales</taxon>
        <taxon>Streptomycetaceae</taxon>
        <taxon>Kitasatospora</taxon>
    </lineage>
</organism>
<dbReference type="AlphaFoldDB" id="A0AB33JME0"/>